<evidence type="ECO:0000313" key="2">
    <source>
        <dbReference type="Proteomes" id="UP000325577"/>
    </source>
</evidence>
<reference evidence="1 2" key="1">
    <citation type="submission" date="2019-09" db="EMBL/GenBank/DDBJ databases">
        <title>A chromosome-level genome assembly of the Chinese tupelo Nyssa sinensis.</title>
        <authorList>
            <person name="Yang X."/>
            <person name="Kang M."/>
            <person name="Yang Y."/>
            <person name="Xiong H."/>
            <person name="Wang M."/>
            <person name="Zhang Z."/>
            <person name="Wang Z."/>
            <person name="Wu H."/>
            <person name="Ma T."/>
            <person name="Liu J."/>
            <person name="Xi Z."/>
        </authorList>
    </citation>
    <scope>NUCLEOTIDE SEQUENCE [LARGE SCALE GENOMIC DNA]</scope>
    <source>
        <strain evidence="1">J267</strain>
        <tissue evidence="1">Leaf</tissue>
    </source>
</reference>
<organism evidence="1 2">
    <name type="scientific">Nyssa sinensis</name>
    <dbReference type="NCBI Taxonomy" id="561372"/>
    <lineage>
        <taxon>Eukaryota</taxon>
        <taxon>Viridiplantae</taxon>
        <taxon>Streptophyta</taxon>
        <taxon>Embryophyta</taxon>
        <taxon>Tracheophyta</taxon>
        <taxon>Spermatophyta</taxon>
        <taxon>Magnoliopsida</taxon>
        <taxon>eudicotyledons</taxon>
        <taxon>Gunneridae</taxon>
        <taxon>Pentapetalae</taxon>
        <taxon>asterids</taxon>
        <taxon>Cornales</taxon>
        <taxon>Nyssaceae</taxon>
        <taxon>Nyssa</taxon>
    </lineage>
</organism>
<dbReference type="AlphaFoldDB" id="A0A5J5A7I5"/>
<sequence length="133" mass="14602">MLEDHEKLKENLAAIGGELSEKSRYGKTIVAAPHFPHCIVKGRYHMRSRRGDYGRGMNGIGMIGRGMGMDWTFYEEEMEEGPRVAQHISVRKDLHEAGSVGIVVAELNLEAVTRVASGRVCAGGNFLSSRVGD</sequence>
<proteinExistence type="predicted"/>
<evidence type="ECO:0000313" key="1">
    <source>
        <dbReference type="EMBL" id="KAA8525401.1"/>
    </source>
</evidence>
<accession>A0A5J5A7I5</accession>
<protein>
    <submittedName>
        <fullName evidence="1">Uncharacterized protein</fullName>
    </submittedName>
</protein>
<name>A0A5J5A7I5_9ASTE</name>
<dbReference type="Proteomes" id="UP000325577">
    <property type="component" value="Linkage Group LG3"/>
</dbReference>
<gene>
    <name evidence="1" type="ORF">F0562_007256</name>
</gene>
<keyword evidence="2" id="KW-1185">Reference proteome</keyword>
<dbReference type="EMBL" id="CM018046">
    <property type="protein sequence ID" value="KAA8525401.1"/>
    <property type="molecule type" value="Genomic_DNA"/>
</dbReference>